<feature type="region of interest" description="Disordered" evidence="2">
    <location>
        <begin position="383"/>
        <end position="402"/>
    </location>
</feature>
<sequence length="1259" mass="144015">MRKQFKERASSLDKKRVAEMDWKTGAASAWSGLKKKTKDAYAHSPALGTFGKPQGHEEEYHSADEGPKSPKKEAEGVPDYKKQIRNLTEERDILIAFKETQTASFRAQVDDLIKEKEAIQAERDRLQRELESSKGSHTQSQSDRSASPNLLGDFSDSSTPTHTNTVVPSSGNLFDGLDDFSSNFNSSSSTTAPSTNSFNLLDSFGSPPSSQVPLPVSGQKDAEYETQIQRLNEEKIEIERRANELFSRVRELTEQNENLEKTLNDRNAANQLSLSMEDTYATSERENQRLKSQIEEHESTQRQLREKIGNLRAENESLLVQNNALNSQLNNEREKERELEIAKENNAAVAGQFQEQIKALNVEVERLERELHAERERYQNVIRTPPASPSRPMEKDEKDKERISQLEMEASEQRNKIEDLVFELDAEQKKCQGQQRKLEFAEKEIDRLQRSNVEILSSKPEEKITPAAIASTTSHNSLGDLSITNGISLTSTAPLPKGARDLEDERLQELEFHVKQMKQDKENTEKKHVNDMNHLKKRYTKLLNRKEKIKGELLATQKGLRQKVRDLESGVKDTGNFATPAAPASAPASNDFGFDDDFSSGFQSASSTSSSAFDDERIQLEEQIDFLEKKNSSLTKELTTLKAEMNASNQKLGQWDAVVTAAKNLSQQNIQLTQQYNQLKEQHEVTSTRKEELEGRASQLEFDLYDLRAELEKKEEELKSVGTRGVESVQSAPVSDGEKEQLKQEVEQSKEQKEQLKQEVEQLKKEVQEKEGQMQKLRDELKSRVESLEEQKKEREGEIESFREREAKLSAELSQIIESQKRTADLQSQQDVATHNIETSLEQAKREYDRLSSEHQKLQGESDQLREKLQQLESDYNGEKEKAESFNERVVQLEGSLRDASATGKRQIEEREEKVAQLEERVAELESQIADSQTSHVTEHRQLEEENTKLRQNVESLTSQLKDANANAQAAAQERDETARQLTQLQEELTTERTSYEAKSAESSGISEQLQREMTQLREQLRRNEEEISRTTSQLSTTQEQLKANEEQLKRTREAQTKAEEIIQTTQGRLAEAAHEHSQLEVFKNEKLQLERDIEVERQRAKRAESEAARLQEQMNSQSASEAAVEQKLSNLDATIQLQEKLITTAQTEKLTLQHQLESTEKSEAQLRSDLKTLRDRFDDIQRDITLQKENLIYKEEEKPKQELSYIKNVVLKYLTANPIEHEKLLPIMGSILQFTNDEFKNVQEKQIPKKRGLTGFWG</sequence>
<proteinExistence type="predicted"/>
<feature type="region of interest" description="Disordered" evidence="2">
    <location>
        <begin position="928"/>
        <end position="948"/>
    </location>
</feature>
<feature type="compositionally biased region" description="Low complexity" evidence="2">
    <location>
        <begin position="1031"/>
        <end position="1042"/>
    </location>
</feature>
<feature type="coiled-coil region" evidence="1">
    <location>
        <begin position="507"/>
        <end position="552"/>
    </location>
</feature>
<dbReference type="AlphaFoldDB" id="A0A2P6NNG1"/>
<gene>
    <name evidence="4" type="ORF">PROFUN_06860</name>
</gene>
<protein>
    <submittedName>
        <fullName evidence="4">Myosin II heavy chain</fullName>
    </submittedName>
</protein>
<accession>A0A2P6NNG1</accession>
<dbReference type="Pfam" id="PF01465">
    <property type="entry name" value="GRIP"/>
    <property type="match status" value="1"/>
</dbReference>
<feature type="compositionally biased region" description="Basic and acidic residues" evidence="2">
    <location>
        <begin position="736"/>
        <end position="805"/>
    </location>
</feature>
<keyword evidence="5" id="KW-1185">Reference proteome</keyword>
<feature type="region of interest" description="Disordered" evidence="2">
    <location>
        <begin position="44"/>
        <end position="83"/>
    </location>
</feature>
<dbReference type="InterPro" id="IPR000237">
    <property type="entry name" value="GRIP_dom"/>
</dbReference>
<feature type="region of interest" description="Disordered" evidence="2">
    <location>
        <begin position="123"/>
        <end position="170"/>
    </location>
</feature>
<dbReference type="Gene3D" id="1.10.287.1490">
    <property type="match status" value="2"/>
</dbReference>
<feature type="compositionally biased region" description="Basic and acidic residues" evidence="2">
    <location>
        <begin position="937"/>
        <end position="948"/>
    </location>
</feature>
<feature type="region of interest" description="Disordered" evidence="2">
    <location>
        <begin position="988"/>
        <end position="1009"/>
    </location>
</feature>
<dbReference type="PANTHER" id="PTHR23159">
    <property type="entry name" value="CENTROSOMAL PROTEIN 2"/>
    <property type="match status" value="1"/>
</dbReference>
<feature type="compositionally biased region" description="Basic and acidic residues" evidence="2">
    <location>
        <begin position="392"/>
        <end position="402"/>
    </location>
</feature>
<evidence type="ECO:0000259" key="3">
    <source>
        <dbReference type="PROSITE" id="PS50913"/>
    </source>
</evidence>
<feature type="region of interest" description="Disordered" evidence="2">
    <location>
        <begin position="717"/>
        <end position="805"/>
    </location>
</feature>
<evidence type="ECO:0000256" key="2">
    <source>
        <dbReference type="SAM" id="MobiDB-lite"/>
    </source>
</evidence>
<feature type="compositionally biased region" description="Polar residues" evidence="2">
    <location>
        <begin position="155"/>
        <end position="170"/>
    </location>
</feature>
<feature type="region of interest" description="Disordered" evidence="2">
    <location>
        <begin position="1025"/>
        <end position="1057"/>
    </location>
</feature>
<feature type="compositionally biased region" description="Basic and acidic residues" evidence="2">
    <location>
        <begin position="54"/>
        <end position="83"/>
    </location>
</feature>
<feature type="compositionally biased region" description="Polar residues" evidence="2">
    <location>
        <begin position="135"/>
        <end position="148"/>
    </location>
</feature>
<evidence type="ECO:0000313" key="4">
    <source>
        <dbReference type="EMBL" id="PRP85491.1"/>
    </source>
</evidence>
<comment type="caution">
    <text evidence="4">The sequence shown here is derived from an EMBL/GenBank/DDBJ whole genome shotgun (WGS) entry which is preliminary data.</text>
</comment>
<dbReference type="SMART" id="SM00755">
    <property type="entry name" value="Grip"/>
    <property type="match status" value="1"/>
</dbReference>
<feature type="coiled-coil region" evidence="1">
    <location>
        <begin position="1157"/>
        <end position="1191"/>
    </location>
</feature>
<evidence type="ECO:0000256" key="1">
    <source>
        <dbReference type="SAM" id="Coils"/>
    </source>
</evidence>
<feature type="compositionally biased region" description="Basic and acidic residues" evidence="2">
    <location>
        <begin position="843"/>
        <end position="870"/>
    </location>
</feature>
<feature type="compositionally biased region" description="Basic and acidic residues" evidence="2">
    <location>
        <begin position="123"/>
        <end position="134"/>
    </location>
</feature>
<feature type="compositionally biased region" description="Polar residues" evidence="2">
    <location>
        <begin position="825"/>
        <end position="842"/>
    </location>
</feature>
<dbReference type="EMBL" id="MDYQ01000044">
    <property type="protein sequence ID" value="PRP85491.1"/>
    <property type="molecule type" value="Genomic_DNA"/>
</dbReference>
<feature type="region of interest" description="Disordered" evidence="2">
    <location>
        <begin position="199"/>
        <end position="218"/>
    </location>
</feature>
<dbReference type="STRING" id="1890364.A0A2P6NNG1"/>
<dbReference type="PROSITE" id="PS50913">
    <property type="entry name" value="GRIP"/>
    <property type="match status" value="1"/>
</dbReference>
<dbReference type="SUPFAM" id="SSF90257">
    <property type="entry name" value="Myosin rod fragments"/>
    <property type="match status" value="1"/>
</dbReference>
<organism evidence="4 5">
    <name type="scientific">Planoprotostelium fungivorum</name>
    <dbReference type="NCBI Taxonomy" id="1890364"/>
    <lineage>
        <taxon>Eukaryota</taxon>
        <taxon>Amoebozoa</taxon>
        <taxon>Evosea</taxon>
        <taxon>Variosea</taxon>
        <taxon>Cavosteliida</taxon>
        <taxon>Cavosteliaceae</taxon>
        <taxon>Planoprotostelium</taxon>
    </lineage>
</organism>
<feature type="region of interest" description="Disordered" evidence="2">
    <location>
        <begin position="820"/>
        <end position="885"/>
    </location>
</feature>
<dbReference type="Proteomes" id="UP000241769">
    <property type="component" value="Unassembled WGS sequence"/>
</dbReference>
<keyword evidence="1" id="KW-0175">Coiled coil</keyword>
<dbReference type="PANTHER" id="PTHR23159:SF60">
    <property type="entry name" value="SPINDLE ASSEMBLY ABNORMAL PROTEIN 4"/>
    <property type="match status" value="1"/>
</dbReference>
<feature type="compositionally biased region" description="Basic and acidic residues" evidence="2">
    <location>
        <begin position="990"/>
        <end position="1000"/>
    </location>
</feature>
<feature type="compositionally biased region" description="Basic and acidic residues" evidence="2">
    <location>
        <begin position="1043"/>
        <end position="1057"/>
    </location>
</feature>
<evidence type="ECO:0000313" key="5">
    <source>
        <dbReference type="Proteomes" id="UP000241769"/>
    </source>
</evidence>
<feature type="domain" description="GRIP" evidence="3">
    <location>
        <begin position="1197"/>
        <end position="1246"/>
    </location>
</feature>
<dbReference type="InParanoid" id="A0A2P6NNG1"/>
<reference evidence="4 5" key="1">
    <citation type="journal article" date="2018" name="Genome Biol. Evol.">
        <title>Multiple Roots of Fruiting Body Formation in Amoebozoa.</title>
        <authorList>
            <person name="Hillmann F."/>
            <person name="Forbes G."/>
            <person name="Novohradska S."/>
            <person name="Ferling I."/>
            <person name="Riege K."/>
            <person name="Groth M."/>
            <person name="Westermann M."/>
            <person name="Marz M."/>
            <person name="Spaller T."/>
            <person name="Winckler T."/>
            <person name="Schaap P."/>
            <person name="Glockner G."/>
        </authorList>
    </citation>
    <scope>NUCLEOTIDE SEQUENCE [LARGE SCALE GENOMIC DNA]</scope>
    <source>
        <strain evidence="4 5">Jena</strain>
    </source>
</reference>
<name>A0A2P6NNG1_9EUKA</name>